<gene>
    <name evidence="9 10" type="primary">secE</name>
    <name evidence="10" type="ORF">AN618_22480</name>
</gene>
<dbReference type="Gene3D" id="1.20.5.1030">
    <property type="entry name" value="Preprotein translocase secy subunit"/>
    <property type="match status" value="1"/>
</dbReference>
<dbReference type="HAMAP" id="MF_00422">
    <property type="entry name" value="SecE"/>
    <property type="match status" value="1"/>
</dbReference>
<comment type="subunit">
    <text evidence="9">Component of the Sec protein translocase complex. Heterotrimer consisting of SecY, SecE and SecG subunits. The heterotrimers can form oligomers, although 1 heterotrimer is thought to be able to translocate proteins. Interacts with the ribosome. Interacts with SecDF, and other proteins may be involved. Interacts with SecA.</text>
</comment>
<keyword evidence="4 9" id="KW-0812">Transmembrane</keyword>
<dbReference type="RefSeq" id="WP_066355139.1">
    <property type="nucleotide sequence ID" value="NZ_LOED01000045.1"/>
</dbReference>
<dbReference type="AlphaFoldDB" id="A0A140L1U4"/>
<dbReference type="GO" id="GO:0009306">
    <property type="term" value="P:protein secretion"/>
    <property type="evidence" value="ECO:0007669"/>
    <property type="project" value="UniProtKB-UniRule"/>
</dbReference>
<name>A0A140L1U4_9FIRM</name>
<comment type="caution">
    <text evidence="10">The sequence shown here is derived from an EMBL/GenBank/DDBJ whole genome shotgun (WGS) entry which is preliminary data.</text>
</comment>
<organism evidence="10 11">
    <name type="scientific">Fervidicola ferrireducens</name>
    <dbReference type="NCBI Taxonomy" id="520764"/>
    <lineage>
        <taxon>Bacteria</taxon>
        <taxon>Bacillati</taxon>
        <taxon>Bacillota</taxon>
        <taxon>Clostridia</taxon>
        <taxon>Thermosediminibacterales</taxon>
        <taxon>Thermosediminibacteraceae</taxon>
        <taxon>Fervidicola</taxon>
    </lineage>
</organism>
<keyword evidence="5 9" id="KW-0653">Protein transport</keyword>
<evidence type="ECO:0000256" key="2">
    <source>
        <dbReference type="ARBA" id="ARBA00022448"/>
    </source>
</evidence>
<keyword evidence="8 9" id="KW-0472">Membrane</keyword>
<dbReference type="STRING" id="520764.AN618_22480"/>
<dbReference type="GO" id="GO:0006605">
    <property type="term" value="P:protein targeting"/>
    <property type="evidence" value="ECO:0007669"/>
    <property type="project" value="UniProtKB-UniRule"/>
</dbReference>
<sequence length="68" mass="7500">MAAGGEGFLKRSGKFIKEVRSELKKVTWPTKDELVSSTIVVIVSVALVSGFIWIVDSILLNVLKLILR</sequence>
<keyword evidence="7 9" id="KW-0811">Translocation</keyword>
<comment type="subcellular location">
    <subcellularLocation>
        <location evidence="9">Cell membrane</location>
        <topology evidence="9">Single-pass membrane protein</topology>
    </subcellularLocation>
    <subcellularLocation>
        <location evidence="1">Membrane</location>
    </subcellularLocation>
</comment>
<dbReference type="PANTHER" id="PTHR33910">
    <property type="entry name" value="PROTEIN TRANSLOCASE SUBUNIT SECE"/>
    <property type="match status" value="1"/>
</dbReference>
<evidence type="ECO:0000256" key="1">
    <source>
        <dbReference type="ARBA" id="ARBA00004370"/>
    </source>
</evidence>
<evidence type="ECO:0000256" key="4">
    <source>
        <dbReference type="ARBA" id="ARBA00022692"/>
    </source>
</evidence>
<dbReference type="Proteomes" id="UP000070427">
    <property type="component" value="Unassembled WGS sequence"/>
</dbReference>
<accession>A0A140L1U4</accession>
<dbReference type="PATRIC" id="fig|520764.3.peg.2420"/>
<dbReference type="InParanoid" id="A0A140L1U4"/>
<evidence type="ECO:0000313" key="11">
    <source>
        <dbReference type="Proteomes" id="UP000070427"/>
    </source>
</evidence>
<dbReference type="EMBL" id="LOED01000045">
    <property type="protein sequence ID" value="KXG74519.1"/>
    <property type="molecule type" value="Genomic_DNA"/>
</dbReference>
<dbReference type="GO" id="GO:0008320">
    <property type="term" value="F:protein transmembrane transporter activity"/>
    <property type="evidence" value="ECO:0007669"/>
    <property type="project" value="UniProtKB-UniRule"/>
</dbReference>
<comment type="similarity">
    <text evidence="9">Belongs to the SecE/SEC61-gamma family.</text>
</comment>
<feature type="transmembrane region" description="Helical" evidence="9">
    <location>
        <begin position="39"/>
        <end position="63"/>
    </location>
</feature>
<dbReference type="FunCoup" id="A0A140L1U4">
    <property type="interactions" value="41"/>
</dbReference>
<comment type="function">
    <text evidence="9">Essential subunit of the Sec protein translocation channel SecYEG. Clamps together the 2 halves of SecY. May contact the channel plug during translocation.</text>
</comment>
<evidence type="ECO:0000256" key="5">
    <source>
        <dbReference type="ARBA" id="ARBA00022927"/>
    </source>
</evidence>
<evidence type="ECO:0000256" key="9">
    <source>
        <dbReference type="HAMAP-Rule" id="MF_00422"/>
    </source>
</evidence>
<keyword evidence="11" id="KW-1185">Reference proteome</keyword>
<dbReference type="PANTHER" id="PTHR33910:SF1">
    <property type="entry name" value="PROTEIN TRANSLOCASE SUBUNIT SECE"/>
    <property type="match status" value="1"/>
</dbReference>
<dbReference type="InterPro" id="IPR038379">
    <property type="entry name" value="SecE_sf"/>
</dbReference>
<dbReference type="GO" id="GO:0043952">
    <property type="term" value="P:protein transport by the Sec complex"/>
    <property type="evidence" value="ECO:0007669"/>
    <property type="project" value="UniProtKB-UniRule"/>
</dbReference>
<dbReference type="GO" id="GO:0005886">
    <property type="term" value="C:plasma membrane"/>
    <property type="evidence" value="ECO:0007669"/>
    <property type="project" value="UniProtKB-SubCell"/>
</dbReference>
<proteinExistence type="inferred from homology"/>
<dbReference type="NCBIfam" id="TIGR00964">
    <property type="entry name" value="secE_bact"/>
    <property type="match status" value="1"/>
</dbReference>
<evidence type="ECO:0000256" key="6">
    <source>
        <dbReference type="ARBA" id="ARBA00022989"/>
    </source>
</evidence>
<keyword evidence="2 9" id="KW-0813">Transport</keyword>
<evidence type="ECO:0000256" key="3">
    <source>
        <dbReference type="ARBA" id="ARBA00022475"/>
    </source>
</evidence>
<dbReference type="OrthoDB" id="9799073at2"/>
<keyword evidence="3 9" id="KW-1003">Cell membrane</keyword>
<keyword evidence="6 9" id="KW-1133">Transmembrane helix</keyword>
<dbReference type="GO" id="GO:0065002">
    <property type="term" value="P:intracellular protein transmembrane transport"/>
    <property type="evidence" value="ECO:0007669"/>
    <property type="project" value="UniProtKB-UniRule"/>
</dbReference>
<dbReference type="InterPro" id="IPR001901">
    <property type="entry name" value="Translocase_SecE/Sec61-g"/>
</dbReference>
<evidence type="ECO:0000256" key="8">
    <source>
        <dbReference type="ARBA" id="ARBA00023136"/>
    </source>
</evidence>
<dbReference type="PRINTS" id="PR01650">
    <property type="entry name" value="SECETRNLCASE"/>
</dbReference>
<dbReference type="InterPro" id="IPR005807">
    <property type="entry name" value="SecE_bac"/>
</dbReference>
<evidence type="ECO:0000256" key="7">
    <source>
        <dbReference type="ARBA" id="ARBA00023010"/>
    </source>
</evidence>
<dbReference type="PROSITE" id="PS01067">
    <property type="entry name" value="SECE_SEC61G"/>
    <property type="match status" value="1"/>
</dbReference>
<protein>
    <recommendedName>
        <fullName evidence="9">Protein translocase subunit SecE</fullName>
    </recommendedName>
</protein>
<reference evidence="10 11" key="1">
    <citation type="submission" date="2015-12" db="EMBL/GenBank/DDBJ databases">
        <title>Draft genome sequnece of Fervidicola ferrireducens strain Y170.</title>
        <authorList>
            <person name="Patel B.K."/>
        </authorList>
    </citation>
    <scope>NUCLEOTIDE SEQUENCE [LARGE SCALE GENOMIC DNA]</scope>
    <source>
        <strain evidence="10 11">Y170</strain>
    </source>
</reference>
<evidence type="ECO:0000313" key="10">
    <source>
        <dbReference type="EMBL" id="KXG74519.1"/>
    </source>
</evidence>
<dbReference type="Pfam" id="PF00584">
    <property type="entry name" value="SecE"/>
    <property type="match status" value="1"/>
</dbReference>